<gene>
    <name evidence="2" type="ORF">SSPO_079270</name>
</gene>
<feature type="region of interest" description="Disordered" evidence="1">
    <location>
        <begin position="1"/>
        <end position="30"/>
    </location>
</feature>
<evidence type="ECO:0000313" key="3">
    <source>
        <dbReference type="Proteomes" id="UP000463951"/>
    </source>
</evidence>
<feature type="region of interest" description="Disordered" evidence="1">
    <location>
        <begin position="71"/>
        <end position="100"/>
    </location>
</feature>
<evidence type="ECO:0000313" key="2">
    <source>
        <dbReference type="EMBL" id="BBJ45209.1"/>
    </source>
</evidence>
<feature type="compositionally biased region" description="Basic and acidic residues" evidence="1">
    <location>
        <begin position="1"/>
        <end position="11"/>
    </location>
</feature>
<dbReference type="AlphaFoldDB" id="A0A499V8B0"/>
<sequence length="100" mass="10382">MPESGERAGDREVDEGQWFRSQQGAQGREIDAGRLRCQGCAHGEQQKRVGEAARAGSGAQCDAELGGAEWGGAELGGAEHQEHQGLPGAAGLPPRPRPPG</sequence>
<reference evidence="2 3" key="1">
    <citation type="journal article" date="2020" name="Int. J. Syst. Evol. Microbiol.">
        <title>Reclassification of Streptomyces castelarensis and Streptomyces sporoclivatus as later heterotypic synonyms of Streptomyces antimycoticus.</title>
        <authorList>
            <person name="Komaki H."/>
            <person name="Tamura T."/>
        </authorList>
    </citation>
    <scope>NUCLEOTIDE SEQUENCE [LARGE SCALE GENOMIC DNA]</scope>
    <source>
        <strain evidence="2 3">NBRC 100767</strain>
    </source>
</reference>
<name>A0A499V8B0_9ACTN</name>
<organism evidence="2 3">
    <name type="scientific">Streptomyces antimycoticus</name>
    <dbReference type="NCBI Taxonomy" id="68175"/>
    <lineage>
        <taxon>Bacteria</taxon>
        <taxon>Bacillati</taxon>
        <taxon>Actinomycetota</taxon>
        <taxon>Actinomycetes</taxon>
        <taxon>Kitasatosporales</taxon>
        <taxon>Streptomycetaceae</taxon>
        <taxon>Streptomyces</taxon>
        <taxon>Streptomyces violaceusniger group</taxon>
    </lineage>
</organism>
<dbReference type="Proteomes" id="UP000463951">
    <property type="component" value="Chromosome"/>
</dbReference>
<dbReference type="EMBL" id="AP019620">
    <property type="protein sequence ID" value="BBJ45209.1"/>
    <property type="molecule type" value="Genomic_DNA"/>
</dbReference>
<proteinExistence type="predicted"/>
<protein>
    <submittedName>
        <fullName evidence="2">Uncharacterized protein</fullName>
    </submittedName>
</protein>
<evidence type="ECO:0000256" key="1">
    <source>
        <dbReference type="SAM" id="MobiDB-lite"/>
    </source>
</evidence>
<accession>A0A499V8B0</accession>